<proteinExistence type="predicted"/>
<dbReference type="GO" id="GO:0006144">
    <property type="term" value="P:purine nucleobase metabolic process"/>
    <property type="evidence" value="ECO:0007669"/>
    <property type="project" value="UniProtKB-KW"/>
</dbReference>
<dbReference type="CDD" id="cd20298">
    <property type="entry name" value="cupin_UAH"/>
    <property type="match status" value="1"/>
</dbReference>
<dbReference type="InterPro" id="IPR011051">
    <property type="entry name" value="RmlC_Cupin_sf"/>
</dbReference>
<dbReference type="GO" id="GO:0050385">
    <property type="term" value="F:ureidoglycolate lyase activity"/>
    <property type="evidence" value="ECO:0007669"/>
    <property type="project" value="UniProtKB-EC"/>
</dbReference>
<reference evidence="5" key="1">
    <citation type="submission" date="2021-01" db="EMBL/GenBank/DDBJ databases">
        <title>Genome seq and assembly of Tabrizicola sp. KVB23.</title>
        <authorList>
            <person name="Chhetri G."/>
        </authorList>
    </citation>
    <scope>NUCLEOTIDE SEQUENCE</scope>
    <source>
        <strain evidence="5">KVB23</strain>
    </source>
</reference>
<dbReference type="InterPro" id="IPR007247">
    <property type="entry name" value="Ureidogly_lyase"/>
</dbReference>
<dbReference type="PANTHER" id="PTHR21221:SF1">
    <property type="entry name" value="UREIDOGLYCOLATE LYASE"/>
    <property type="match status" value="1"/>
</dbReference>
<comment type="caution">
    <text evidence="5">The sequence shown here is derived from an EMBL/GenBank/DDBJ whole genome shotgun (WGS) entry which is preliminary data.</text>
</comment>
<evidence type="ECO:0000256" key="2">
    <source>
        <dbReference type="ARBA" id="ARBA00022631"/>
    </source>
</evidence>
<evidence type="ECO:0000313" key="5">
    <source>
        <dbReference type="EMBL" id="MBL4928926.1"/>
    </source>
</evidence>
<keyword evidence="2" id="KW-0659">Purine metabolism</keyword>
<dbReference type="PANTHER" id="PTHR21221">
    <property type="entry name" value="UREIDOGLYCOLATE HYDROLASE"/>
    <property type="match status" value="1"/>
</dbReference>
<dbReference type="Gene3D" id="2.60.120.480">
    <property type="entry name" value="Ureidoglycolate hydrolase"/>
    <property type="match status" value="1"/>
</dbReference>
<dbReference type="RefSeq" id="WP_202661440.1">
    <property type="nucleotide sequence ID" value="NZ_JAESVP010000005.1"/>
</dbReference>
<name>A0A8J7ST75_9RHOB</name>
<dbReference type="AlphaFoldDB" id="A0A8J7ST75"/>
<gene>
    <name evidence="5" type="ORF">JI744_12490</name>
</gene>
<evidence type="ECO:0000256" key="1">
    <source>
        <dbReference type="ARBA" id="ARBA00011738"/>
    </source>
</evidence>
<dbReference type="Proteomes" id="UP000619033">
    <property type="component" value="Unassembled WGS sequence"/>
</dbReference>
<comment type="catalytic activity">
    <reaction evidence="4">
        <text>(S)-ureidoglycolate = urea + glyoxylate</text>
        <dbReference type="Rhea" id="RHEA:11304"/>
        <dbReference type="ChEBI" id="CHEBI:16199"/>
        <dbReference type="ChEBI" id="CHEBI:36655"/>
        <dbReference type="ChEBI" id="CHEBI:57296"/>
        <dbReference type="EC" id="4.3.2.3"/>
    </reaction>
</comment>
<dbReference type="Pfam" id="PF04115">
    <property type="entry name" value="Ureidogly_lyase"/>
    <property type="match status" value="1"/>
</dbReference>
<sequence>MPDLIAQPLTHTAFAPFGEVLGATGDFRLINDGLCHRHHDRAQLDFGPHGQAGISIFSATPRALPYTFDLVERHPDGSQAFLPMTEHPFLVIVAPDENGTPGTPQAFLTNGAQGINLRRGTWHGVLTPLAAPGLFAVVDRIGATPNLQEYRYPAPFRVMPVAPNGPDHASPSP</sequence>
<organism evidence="5 6">
    <name type="scientific">Fuscibacter oryzae</name>
    <dbReference type="NCBI Taxonomy" id="2803939"/>
    <lineage>
        <taxon>Bacteria</taxon>
        <taxon>Pseudomonadati</taxon>
        <taxon>Pseudomonadota</taxon>
        <taxon>Alphaproteobacteria</taxon>
        <taxon>Rhodobacterales</taxon>
        <taxon>Paracoccaceae</taxon>
        <taxon>Fuscibacter</taxon>
    </lineage>
</organism>
<dbReference type="InterPro" id="IPR047233">
    <property type="entry name" value="UAH_cupin"/>
</dbReference>
<dbReference type="GO" id="GO:0000256">
    <property type="term" value="P:allantoin catabolic process"/>
    <property type="evidence" value="ECO:0007669"/>
    <property type="project" value="InterPro"/>
</dbReference>
<dbReference type="InterPro" id="IPR024060">
    <property type="entry name" value="Ureidoglycolate_lyase_dom_sf"/>
</dbReference>
<evidence type="ECO:0000313" key="6">
    <source>
        <dbReference type="Proteomes" id="UP000619033"/>
    </source>
</evidence>
<evidence type="ECO:0000256" key="3">
    <source>
        <dbReference type="ARBA" id="ARBA00023239"/>
    </source>
</evidence>
<keyword evidence="6" id="KW-1185">Reference proteome</keyword>
<evidence type="ECO:0000256" key="4">
    <source>
        <dbReference type="ARBA" id="ARBA00047684"/>
    </source>
</evidence>
<comment type="subunit">
    <text evidence="1">Homodimer.</text>
</comment>
<protein>
    <submittedName>
        <fullName evidence="5">Ureidoglycolate lyase</fullName>
    </submittedName>
</protein>
<dbReference type="EMBL" id="JAESVP010000005">
    <property type="protein sequence ID" value="MBL4928926.1"/>
    <property type="molecule type" value="Genomic_DNA"/>
</dbReference>
<accession>A0A8J7ST75</accession>
<keyword evidence="3 5" id="KW-0456">Lyase</keyword>
<dbReference type="SUPFAM" id="SSF51182">
    <property type="entry name" value="RmlC-like cupins"/>
    <property type="match status" value="1"/>
</dbReference>
<dbReference type="GO" id="GO:0004848">
    <property type="term" value="F:ureidoglycolate hydrolase activity"/>
    <property type="evidence" value="ECO:0007669"/>
    <property type="project" value="InterPro"/>
</dbReference>